<evidence type="ECO:0000256" key="10">
    <source>
        <dbReference type="ARBA" id="ARBA00042775"/>
    </source>
</evidence>
<evidence type="ECO:0000313" key="14">
    <source>
        <dbReference type="Proteomes" id="UP000823889"/>
    </source>
</evidence>
<dbReference type="EMBL" id="DWUQ01000050">
    <property type="protein sequence ID" value="HJD43914.1"/>
    <property type="molecule type" value="Genomic_DNA"/>
</dbReference>
<comment type="similarity">
    <text evidence="8">Belongs to the PpiD chaperone family.</text>
</comment>
<evidence type="ECO:0000256" key="11">
    <source>
        <dbReference type="PROSITE-ProRule" id="PRU00278"/>
    </source>
</evidence>
<dbReference type="PROSITE" id="PS50198">
    <property type="entry name" value="PPIC_PPIASE_2"/>
    <property type="match status" value="1"/>
</dbReference>
<evidence type="ECO:0000256" key="5">
    <source>
        <dbReference type="ARBA" id="ARBA00022989"/>
    </source>
</evidence>
<keyword evidence="2" id="KW-1003">Cell membrane</keyword>
<dbReference type="InterPro" id="IPR046357">
    <property type="entry name" value="PPIase_dom_sf"/>
</dbReference>
<reference evidence="13" key="1">
    <citation type="journal article" date="2021" name="PeerJ">
        <title>Extensive microbial diversity within the chicken gut microbiome revealed by metagenomics and culture.</title>
        <authorList>
            <person name="Gilroy R."/>
            <person name="Ravi A."/>
            <person name="Getino M."/>
            <person name="Pursley I."/>
            <person name="Horton D.L."/>
            <person name="Alikhan N.F."/>
            <person name="Baker D."/>
            <person name="Gharbi K."/>
            <person name="Hall N."/>
            <person name="Watson M."/>
            <person name="Adriaenssens E.M."/>
            <person name="Foster-Nyarko E."/>
            <person name="Jarju S."/>
            <person name="Secka A."/>
            <person name="Antonio M."/>
            <person name="Oren A."/>
            <person name="Chaudhuri R.R."/>
            <person name="La Ragione R."/>
            <person name="Hildebrand F."/>
            <person name="Pallen M.J."/>
        </authorList>
    </citation>
    <scope>NUCLEOTIDE SEQUENCE</scope>
    <source>
        <strain evidence="13">9264</strain>
    </source>
</reference>
<organism evidence="13 14">
    <name type="scientific">Candidatus Paenalcaligenes intestinipullorum</name>
    <dbReference type="NCBI Taxonomy" id="2838718"/>
    <lineage>
        <taxon>Bacteria</taxon>
        <taxon>Pseudomonadati</taxon>
        <taxon>Pseudomonadota</taxon>
        <taxon>Betaproteobacteria</taxon>
        <taxon>Burkholderiales</taxon>
        <taxon>Alcaligenaceae</taxon>
        <taxon>Paenalcaligenes</taxon>
    </lineage>
</organism>
<keyword evidence="5" id="KW-1133">Transmembrane helix</keyword>
<evidence type="ECO:0000256" key="4">
    <source>
        <dbReference type="ARBA" id="ARBA00022692"/>
    </source>
</evidence>
<keyword evidence="7" id="KW-0143">Chaperone</keyword>
<reference evidence="13" key="2">
    <citation type="submission" date="2021-04" db="EMBL/GenBank/DDBJ databases">
        <authorList>
            <person name="Gilroy R."/>
        </authorList>
    </citation>
    <scope>NUCLEOTIDE SEQUENCE</scope>
    <source>
        <strain evidence="13">9264</strain>
    </source>
</reference>
<gene>
    <name evidence="13" type="ORF">H9906_02655</name>
</gene>
<evidence type="ECO:0000313" key="13">
    <source>
        <dbReference type="EMBL" id="HJD43914.1"/>
    </source>
</evidence>
<evidence type="ECO:0000259" key="12">
    <source>
        <dbReference type="PROSITE" id="PS50198"/>
    </source>
</evidence>
<comment type="caution">
    <text evidence="13">The sequence shown here is derived from an EMBL/GenBank/DDBJ whole genome shotgun (WGS) entry which is preliminary data.</text>
</comment>
<keyword evidence="11 13" id="KW-0413">Isomerase</keyword>
<dbReference type="PANTHER" id="PTHR47529">
    <property type="entry name" value="PEPTIDYL-PROLYL CIS-TRANS ISOMERASE D"/>
    <property type="match status" value="1"/>
</dbReference>
<dbReference type="InterPro" id="IPR000297">
    <property type="entry name" value="PPIase_PpiC"/>
</dbReference>
<keyword evidence="3" id="KW-0997">Cell inner membrane</keyword>
<dbReference type="GO" id="GO:0003755">
    <property type="term" value="F:peptidyl-prolyl cis-trans isomerase activity"/>
    <property type="evidence" value="ECO:0007669"/>
    <property type="project" value="UniProtKB-KW"/>
</dbReference>
<keyword evidence="4" id="KW-0812">Transmembrane</keyword>
<dbReference type="InterPro" id="IPR052029">
    <property type="entry name" value="PpiD_chaperone"/>
</dbReference>
<keyword evidence="11" id="KW-0697">Rotamase</keyword>
<accession>A0A9D2REU5</accession>
<keyword evidence="6" id="KW-0472">Membrane</keyword>
<dbReference type="GO" id="GO:0005886">
    <property type="term" value="C:plasma membrane"/>
    <property type="evidence" value="ECO:0007669"/>
    <property type="project" value="UniProtKB-SubCell"/>
</dbReference>
<feature type="non-terminal residue" evidence="13">
    <location>
        <position position="1"/>
    </location>
</feature>
<dbReference type="AlphaFoldDB" id="A0A9D2REU5"/>
<dbReference type="PANTHER" id="PTHR47529:SF1">
    <property type="entry name" value="PERIPLASMIC CHAPERONE PPID"/>
    <property type="match status" value="1"/>
</dbReference>
<evidence type="ECO:0000256" key="3">
    <source>
        <dbReference type="ARBA" id="ARBA00022519"/>
    </source>
</evidence>
<comment type="subcellular location">
    <subcellularLocation>
        <location evidence="1">Cell inner membrane</location>
        <topology evidence="1">Single-pass type II membrane protein</topology>
        <orientation evidence="1">Periplasmic side</orientation>
    </subcellularLocation>
</comment>
<dbReference type="Proteomes" id="UP000823889">
    <property type="component" value="Unassembled WGS sequence"/>
</dbReference>
<evidence type="ECO:0000256" key="9">
    <source>
        <dbReference type="ARBA" id="ARBA00040743"/>
    </source>
</evidence>
<dbReference type="Gene3D" id="3.10.50.40">
    <property type="match status" value="1"/>
</dbReference>
<protein>
    <recommendedName>
        <fullName evidence="9">Periplasmic chaperone PpiD</fullName>
    </recommendedName>
    <alternativeName>
        <fullName evidence="10">Periplasmic folding chaperone</fullName>
    </alternativeName>
</protein>
<evidence type="ECO:0000256" key="7">
    <source>
        <dbReference type="ARBA" id="ARBA00023186"/>
    </source>
</evidence>
<evidence type="ECO:0000256" key="6">
    <source>
        <dbReference type="ARBA" id="ARBA00023136"/>
    </source>
</evidence>
<evidence type="ECO:0000256" key="1">
    <source>
        <dbReference type="ARBA" id="ARBA00004382"/>
    </source>
</evidence>
<sequence>VLKKRGLNVSDEVLRNSIAEIPAFQNAEGQFSIDEYYAQLEAAGLSVTDFEQSQRTQLALGLVLDPIADNAQLPSSTKELLAQVLNTGRTVALLEFNAAELNEPLTVSEEDLQTWYEQHKAELALPQYVDAEYLLVNEDSAKASVGTISESDLQAYYEQNIDEYRTPARAELSYILLLKDSDNNAANDKTRDQAVALAKELHTQPQRFAELAREHSDDAASAKKDGYFGWLNQSKTHADAIQQSVFALSEGEISDVVEGPNGYHIFRMDRLQPETRQSFEEVKAQLEDEVRTQLAAERFAEMTTQLTSLVYEHPESLEAAANTLQIPLKKANGISRDGLVPSVFIQDGQAAEASADAALFEDGRVRRALFTPQALNEKHNAGVVELSADQFIALRVSEVHPENVPEFEQVKAVVTERVQAEQASELALQKGQAALEALQHNTNDTEGFTFGRSTLISRFSYPEHLPKALIDQILLTELDANETPKYVGAKTDQGFVVAKVLSVEDNLAGEELIDSVAMNLQAVLVGAEQEAAMQALRQAYHVKELPDVQKVLVSSSTE</sequence>
<evidence type="ECO:0000256" key="2">
    <source>
        <dbReference type="ARBA" id="ARBA00022475"/>
    </source>
</evidence>
<dbReference type="InterPro" id="IPR027304">
    <property type="entry name" value="Trigger_fact/SurA_dom_sf"/>
</dbReference>
<dbReference type="SUPFAM" id="SSF54534">
    <property type="entry name" value="FKBP-like"/>
    <property type="match status" value="1"/>
</dbReference>
<dbReference type="Pfam" id="PF13624">
    <property type="entry name" value="SurA_N_3"/>
    <property type="match status" value="1"/>
</dbReference>
<feature type="domain" description="PpiC" evidence="12">
    <location>
        <begin position="167"/>
        <end position="270"/>
    </location>
</feature>
<dbReference type="SUPFAM" id="SSF109998">
    <property type="entry name" value="Triger factor/SurA peptide-binding domain-like"/>
    <property type="match status" value="1"/>
</dbReference>
<proteinExistence type="inferred from homology"/>
<name>A0A9D2REU5_9BURK</name>
<dbReference type="Pfam" id="PF13145">
    <property type="entry name" value="Rotamase_2"/>
    <property type="match status" value="1"/>
</dbReference>
<evidence type="ECO:0000256" key="8">
    <source>
        <dbReference type="ARBA" id="ARBA00038408"/>
    </source>
</evidence>